<comment type="similarity">
    <text evidence="2">Belongs to the MscS (TC 1.A.23) family.</text>
</comment>
<dbReference type="STRING" id="425514.SAMN05443550_11628"/>
<evidence type="ECO:0000256" key="4">
    <source>
        <dbReference type="ARBA" id="ARBA00022692"/>
    </source>
</evidence>
<evidence type="ECO:0000256" key="1">
    <source>
        <dbReference type="ARBA" id="ARBA00004651"/>
    </source>
</evidence>
<feature type="transmembrane region" description="Helical" evidence="8">
    <location>
        <begin position="548"/>
        <end position="568"/>
    </location>
</feature>
<protein>
    <submittedName>
        <fullName evidence="11">Mechanosensitive ion channel</fullName>
    </submittedName>
</protein>
<dbReference type="InterPro" id="IPR011014">
    <property type="entry name" value="MscS_channel_TM-2"/>
</dbReference>
<feature type="transmembrane region" description="Helical" evidence="8">
    <location>
        <begin position="395"/>
        <end position="413"/>
    </location>
</feature>
<keyword evidence="3" id="KW-1003">Cell membrane</keyword>
<organism evidence="11 12">
    <name type="scientific">Pedobacter hartonius</name>
    <dbReference type="NCBI Taxonomy" id="425514"/>
    <lineage>
        <taxon>Bacteria</taxon>
        <taxon>Pseudomonadati</taxon>
        <taxon>Bacteroidota</taxon>
        <taxon>Sphingobacteriia</taxon>
        <taxon>Sphingobacteriales</taxon>
        <taxon>Sphingobacteriaceae</taxon>
        <taxon>Pedobacter</taxon>
    </lineage>
</organism>
<dbReference type="InterPro" id="IPR023408">
    <property type="entry name" value="MscS_beta-dom_sf"/>
</dbReference>
<keyword evidence="12" id="KW-1185">Reference proteome</keyword>
<feature type="transmembrane region" description="Helical" evidence="8">
    <location>
        <begin position="278"/>
        <end position="298"/>
    </location>
</feature>
<dbReference type="InterPro" id="IPR006685">
    <property type="entry name" value="MscS_channel_2nd"/>
</dbReference>
<accession>A0A1H4HDT3</accession>
<dbReference type="InterPro" id="IPR052702">
    <property type="entry name" value="MscS-like_channel"/>
</dbReference>
<keyword evidence="9" id="KW-0732">Signal</keyword>
<comment type="subcellular location">
    <subcellularLocation>
        <location evidence="1">Cell membrane</location>
        <topology evidence="1">Multi-pass membrane protein</topology>
    </subcellularLocation>
</comment>
<feature type="signal peptide" evidence="9">
    <location>
        <begin position="1"/>
        <end position="31"/>
    </location>
</feature>
<feature type="transmembrane region" description="Helical" evidence="8">
    <location>
        <begin position="366"/>
        <end position="383"/>
    </location>
</feature>
<evidence type="ECO:0000256" key="5">
    <source>
        <dbReference type="ARBA" id="ARBA00022989"/>
    </source>
</evidence>
<feature type="domain" description="Mechanosensitive ion channel MscS" evidence="10">
    <location>
        <begin position="637"/>
        <end position="703"/>
    </location>
</feature>
<dbReference type="OrthoDB" id="9809206at2"/>
<evidence type="ECO:0000313" key="11">
    <source>
        <dbReference type="EMBL" id="SEB19999.1"/>
    </source>
</evidence>
<feature type="transmembrane region" description="Helical" evidence="8">
    <location>
        <begin position="623"/>
        <end position="650"/>
    </location>
</feature>
<evidence type="ECO:0000256" key="3">
    <source>
        <dbReference type="ARBA" id="ARBA00022475"/>
    </source>
</evidence>
<gene>
    <name evidence="11" type="ORF">SAMN05443550_11628</name>
</gene>
<dbReference type="GO" id="GO:0008381">
    <property type="term" value="F:mechanosensitive monoatomic ion channel activity"/>
    <property type="evidence" value="ECO:0007669"/>
    <property type="project" value="UniProtKB-ARBA"/>
</dbReference>
<dbReference type="EMBL" id="FNRA01000016">
    <property type="protein sequence ID" value="SEB19999.1"/>
    <property type="molecule type" value="Genomic_DNA"/>
</dbReference>
<dbReference type="PANTHER" id="PTHR30347">
    <property type="entry name" value="POTASSIUM CHANNEL RELATED"/>
    <property type="match status" value="1"/>
</dbReference>
<dbReference type="SUPFAM" id="SSF82861">
    <property type="entry name" value="Mechanosensitive channel protein MscS (YggB), transmembrane region"/>
    <property type="match status" value="1"/>
</dbReference>
<name>A0A1H4HDT3_9SPHI</name>
<feature type="transmembrane region" description="Helical" evidence="8">
    <location>
        <begin position="595"/>
        <end position="617"/>
    </location>
</feature>
<evidence type="ECO:0000256" key="6">
    <source>
        <dbReference type="ARBA" id="ARBA00023136"/>
    </source>
</evidence>
<evidence type="ECO:0000256" key="7">
    <source>
        <dbReference type="SAM" id="Coils"/>
    </source>
</evidence>
<feature type="transmembrane region" description="Helical" evidence="8">
    <location>
        <begin position="452"/>
        <end position="481"/>
    </location>
</feature>
<keyword evidence="6 8" id="KW-0472">Membrane</keyword>
<keyword evidence="7" id="KW-0175">Coiled coil</keyword>
<dbReference type="SUPFAM" id="SSF50182">
    <property type="entry name" value="Sm-like ribonucleoproteins"/>
    <property type="match status" value="1"/>
</dbReference>
<dbReference type="Gene3D" id="2.30.30.60">
    <property type="match status" value="1"/>
</dbReference>
<evidence type="ECO:0000256" key="8">
    <source>
        <dbReference type="SAM" id="Phobius"/>
    </source>
</evidence>
<dbReference type="Gene3D" id="1.10.287.1260">
    <property type="match status" value="1"/>
</dbReference>
<dbReference type="AlphaFoldDB" id="A0A1H4HDT3"/>
<dbReference type="PANTHER" id="PTHR30347:SF1">
    <property type="entry name" value="MECHANOSENSITIVE CHANNEL MSCK"/>
    <property type="match status" value="1"/>
</dbReference>
<proteinExistence type="inferred from homology"/>
<feature type="chain" id="PRO_5011748273" evidence="9">
    <location>
        <begin position="32"/>
        <end position="795"/>
    </location>
</feature>
<dbReference type="Pfam" id="PF00924">
    <property type="entry name" value="MS_channel_2nd"/>
    <property type="match status" value="1"/>
</dbReference>
<evidence type="ECO:0000256" key="9">
    <source>
        <dbReference type="SAM" id="SignalP"/>
    </source>
</evidence>
<dbReference type="Proteomes" id="UP000198850">
    <property type="component" value="Unassembled WGS sequence"/>
</dbReference>
<reference evidence="11 12" key="1">
    <citation type="submission" date="2016-10" db="EMBL/GenBank/DDBJ databases">
        <authorList>
            <person name="de Groot N.N."/>
        </authorList>
    </citation>
    <scope>NUCLEOTIDE SEQUENCE [LARGE SCALE GENOMIC DNA]</scope>
    <source>
        <strain evidence="11 12">DSM 19033</strain>
    </source>
</reference>
<evidence type="ECO:0000313" key="12">
    <source>
        <dbReference type="Proteomes" id="UP000198850"/>
    </source>
</evidence>
<dbReference type="InterPro" id="IPR011066">
    <property type="entry name" value="MscS_channel_C_sf"/>
</dbReference>
<keyword evidence="5 8" id="KW-1133">Transmembrane helix</keyword>
<sequence>MELKKPFSITYPASFLILLISLCFYSSVAVAQSTKAQQRAKANAAADLSYLADSTVLTRGDYLARLQKVFEAINQVKVTTASFYKMAPISAYLTQDEAAIALIKERVSQSDRSLNLQNLQMYQTLLDELENSNTDCLEDLNHYEQKLNGLKTQILSLRKDTILHKIFTVDSLKRIFKIQLTELRDKKVVMDSLIKTNTSLINSLQARTSANIINVKELKYATDNQLKTVGVKAFGKERRYLWESVDRPANRSMGFRRFMKSEQQISGYYFVYTRSARLLLILSGVVFFFWVFFNYKSLINRKRLDAVESFQFLFIRPKPYQISIIFILTLAPVFDLLAPALYIEGVHILLAISLTTLLYKRLPPDVFFQWCIFVILLIAPVVLRLLGMPPRYQRWNLLVFSIASTAFGVLTYLKLKKRTERYKTLLPVGLIFIGFNLLAIFCNLFGRFTLTQIFYTTAVSAFLHAVSLIILAGMITEAFLLQIKSSRIRKHYPEHFDWEPVVKSVRGLLDIIAFLVWLTLFLVNLNIFNELYDNSLTILTEKRTIGTLAFTFGGIVLFLIIIWTANFLQKYIAYFFGDTGDDSLDDNKGERSKLIVTRLILLIGGFLLAVAASGLPIDKITVVLGALGVGIGLGLQNIVSNFVSGIILIFDKTLRIGDVVELSDKKGRVKEIGIRASTLLTDEGAEIIIPNGNILSNNIINWTLTNNQMRIKIEFVLNKPFSRDEVEELIKSTIAADDNIMAGKETRIIISPKTKTSSTVSIYFWCKDISLAERTSSSVNATIYEALEAKGIEVL</sequence>
<dbReference type="SUPFAM" id="SSF82689">
    <property type="entry name" value="Mechanosensitive channel protein MscS (YggB), C-terminal domain"/>
    <property type="match status" value="1"/>
</dbReference>
<feature type="transmembrane region" description="Helical" evidence="8">
    <location>
        <begin position="508"/>
        <end position="528"/>
    </location>
</feature>
<evidence type="ECO:0000256" key="2">
    <source>
        <dbReference type="ARBA" id="ARBA00008017"/>
    </source>
</evidence>
<dbReference type="Gene3D" id="3.30.70.100">
    <property type="match status" value="1"/>
</dbReference>
<dbReference type="GO" id="GO:0005886">
    <property type="term" value="C:plasma membrane"/>
    <property type="evidence" value="ECO:0007669"/>
    <property type="project" value="UniProtKB-SubCell"/>
</dbReference>
<keyword evidence="4 8" id="KW-0812">Transmembrane</keyword>
<feature type="coiled-coil region" evidence="7">
    <location>
        <begin position="126"/>
        <end position="160"/>
    </location>
</feature>
<dbReference type="RefSeq" id="WP_090559875.1">
    <property type="nucleotide sequence ID" value="NZ_FNRA01000016.1"/>
</dbReference>
<dbReference type="InterPro" id="IPR010920">
    <property type="entry name" value="LSM_dom_sf"/>
</dbReference>
<feature type="transmembrane region" description="Helical" evidence="8">
    <location>
        <begin position="425"/>
        <end position="446"/>
    </location>
</feature>
<evidence type="ECO:0000259" key="10">
    <source>
        <dbReference type="Pfam" id="PF00924"/>
    </source>
</evidence>